<dbReference type="InterPro" id="IPR003423">
    <property type="entry name" value="OMP_efflux"/>
</dbReference>
<comment type="subcellular location">
    <subcellularLocation>
        <location evidence="1">Cell outer membrane</location>
    </subcellularLocation>
</comment>
<dbReference type="eggNOG" id="COG1538">
    <property type="taxonomic scope" value="Bacteria"/>
</dbReference>
<keyword evidence="4" id="KW-1134">Transmembrane beta strand</keyword>
<dbReference type="GO" id="GO:0015562">
    <property type="term" value="F:efflux transmembrane transporter activity"/>
    <property type="evidence" value="ECO:0007669"/>
    <property type="project" value="InterPro"/>
</dbReference>
<dbReference type="Gene3D" id="1.20.1600.10">
    <property type="entry name" value="Outer membrane efflux proteins (OEP)"/>
    <property type="match status" value="1"/>
</dbReference>
<comment type="similarity">
    <text evidence="2">Belongs to the outer membrane factor (OMF) (TC 1.B.17) family.</text>
</comment>
<dbReference type="EMBL" id="AGRW01000030">
    <property type="protein sequence ID" value="EIC02886.1"/>
    <property type="molecule type" value="Genomic_DNA"/>
</dbReference>
<evidence type="ECO:0000256" key="6">
    <source>
        <dbReference type="ARBA" id="ARBA00023136"/>
    </source>
</evidence>
<dbReference type="Proteomes" id="UP000003571">
    <property type="component" value="Unassembled WGS sequence"/>
</dbReference>
<evidence type="ECO:0000256" key="9">
    <source>
        <dbReference type="SAM" id="SignalP"/>
    </source>
</evidence>
<evidence type="ECO:0000256" key="5">
    <source>
        <dbReference type="ARBA" id="ARBA00022692"/>
    </source>
</evidence>
<dbReference type="GO" id="GO:0015288">
    <property type="term" value="F:porin activity"/>
    <property type="evidence" value="ECO:0007669"/>
    <property type="project" value="TreeGrafter"/>
</dbReference>
<comment type="caution">
    <text evidence="10">The sequence shown here is derived from an EMBL/GenBank/DDBJ whole genome shotgun (WGS) entry which is preliminary data.</text>
</comment>
<dbReference type="STRING" id="907348.TresaDRAFT_2312"/>
<dbReference type="AlphaFoldDB" id="H7EHU6"/>
<sequence length="442" mass="50307">MKKILQTFMLIFFLSSLALYGEEGEEKQAEEVELTVEDAVKYAREHSRTIRSAAIDVDSKADARNHSLNAFLPDVSFSGTISKPNEGTAEKEIDNYSAIGSASISLSWGLSIIQKVKKANIDYKNGLLSWDETVRQNERDVKKLFYALLLQQKTLETDKASLSNTKKRYENTDKSYRNGGSSKINFLQSKVTYQNMKRDIEKEEIALNRQLREFASILGLSPKTKVILSGSLETQIVVLNKEELLSLHSAYSNQVESLELQIQSVESQMKALNLDSWTPTLSFNYATKQTMTGLDNDWFDSSSWTDKGSTSLSLTWNFTNVLPFSNNRIKYHDLERQKEKLELQLEQKKDDILLDSQKLFDELESSAVSLESCRENIALAEESYSLVNKAYNAGSADLIEVRDAEEQLNKSRLSEQSELYTYICALTDLEYMLDLPDGWRNK</sequence>
<protein>
    <submittedName>
        <fullName evidence="10">Outer membrane efflux protein</fullName>
    </submittedName>
</protein>
<evidence type="ECO:0000256" key="4">
    <source>
        <dbReference type="ARBA" id="ARBA00022452"/>
    </source>
</evidence>
<feature type="signal peptide" evidence="9">
    <location>
        <begin position="1"/>
        <end position="20"/>
    </location>
</feature>
<evidence type="ECO:0000256" key="1">
    <source>
        <dbReference type="ARBA" id="ARBA00004442"/>
    </source>
</evidence>
<organism evidence="10 11">
    <name type="scientific">Treponema saccharophilum DSM 2985</name>
    <dbReference type="NCBI Taxonomy" id="907348"/>
    <lineage>
        <taxon>Bacteria</taxon>
        <taxon>Pseudomonadati</taxon>
        <taxon>Spirochaetota</taxon>
        <taxon>Spirochaetia</taxon>
        <taxon>Spirochaetales</taxon>
        <taxon>Treponemataceae</taxon>
        <taxon>Treponema</taxon>
    </lineage>
</organism>
<dbReference type="GO" id="GO:1990281">
    <property type="term" value="C:efflux pump complex"/>
    <property type="evidence" value="ECO:0007669"/>
    <property type="project" value="TreeGrafter"/>
</dbReference>
<keyword evidence="6" id="KW-0472">Membrane</keyword>
<gene>
    <name evidence="10" type="ORF">TresaDRAFT_2312</name>
</gene>
<keyword evidence="9" id="KW-0732">Signal</keyword>
<feature type="coiled-coil region" evidence="8">
    <location>
        <begin position="152"/>
        <end position="213"/>
    </location>
</feature>
<keyword evidence="11" id="KW-1185">Reference proteome</keyword>
<feature type="chain" id="PRO_5003608647" evidence="9">
    <location>
        <begin position="21"/>
        <end position="442"/>
    </location>
</feature>
<evidence type="ECO:0000256" key="8">
    <source>
        <dbReference type="SAM" id="Coils"/>
    </source>
</evidence>
<dbReference type="OrthoDB" id="369735at2"/>
<keyword evidence="8" id="KW-0175">Coiled coil</keyword>
<dbReference type="PANTHER" id="PTHR30026:SF20">
    <property type="entry name" value="OUTER MEMBRANE PROTEIN TOLC"/>
    <property type="match status" value="1"/>
</dbReference>
<keyword evidence="7" id="KW-0998">Cell outer membrane</keyword>
<evidence type="ECO:0000256" key="2">
    <source>
        <dbReference type="ARBA" id="ARBA00007613"/>
    </source>
</evidence>
<dbReference type="SUPFAM" id="SSF56954">
    <property type="entry name" value="Outer membrane efflux proteins (OEP)"/>
    <property type="match status" value="1"/>
</dbReference>
<evidence type="ECO:0000313" key="10">
    <source>
        <dbReference type="EMBL" id="EIC02886.1"/>
    </source>
</evidence>
<evidence type="ECO:0000256" key="7">
    <source>
        <dbReference type="ARBA" id="ARBA00023237"/>
    </source>
</evidence>
<dbReference type="PANTHER" id="PTHR30026">
    <property type="entry name" value="OUTER MEMBRANE PROTEIN TOLC"/>
    <property type="match status" value="1"/>
</dbReference>
<proteinExistence type="inferred from homology"/>
<evidence type="ECO:0000256" key="3">
    <source>
        <dbReference type="ARBA" id="ARBA00022448"/>
    </source>
</evidence>
<keyword evidence="3" id="KW-0813">Transport</keyword>
<dbReference type="InterPro" id="IPR051906">
    <property type="entry name" value="TolC-like"/>
</dbReference>
<feature type="coiled-coil region" evidence="8">
    <location>
        <begin position="324"/>
        <end position="351"/>
    </location>
</feature>
<keyword evidence="5" id="KW-0812">Transmembrane</keyword>
<feature type="coiled-coil region" evidence="8">
    <location>
        <begin position="241"/>
        <end position="275"/>
    </location>
</feature>
<reference evidence="10 11" key="1">
    <citation type="submission" date="2011-09" db="EMBL/GenBank/DDBJ databases">
        <title>The draft genome of Treponema saccharophilum DSM 2985.</title>
        <authorList>
            <consortium name="US DOE Joint Genome Institute (JGI-PGF)"/>
            <person name="Lucas S."/>
            <person name="Copeland A."/>
            <person name="Lapidus A."/>
            <person name="Glavina del Rio T."/>
            <person name="Dalin E."/>
            <person name="Tice H."/>
            <person name="Bruce D."/>
            <person name="Goodwin L."/>
            <person name="Pitluck S."/>
            <person name="Peters L."/>
            <person name="Kyrpides N."/>
            <person name="Mavromatis K."/>
            <person name="Ivanova N."/>
            <person name="Markowitz V."/>
            <person name="Cheng J.-F."/>
            <person name="Hugenholtz P."/>
            <person name="Woyke T."/>
            <person name="Wu D."/>
            <person name="Gronow S."/>
            <person name="Wellnitz S."/>
            <person name="Brambilla E."/>
            <person name="Klenk H.-P."/>
            <person name="Eisen J.A."/>
        </authorList>
    </citation>
    <scope>NUCLEOTIDE SEQUENCE [LARGE SCALE GENOMIC DNA]</scope>
    <source>
        <strain evidence="10 11">DSM 2985</strain>
    </source>
</reference>
<dbReference type="Pfam" id="PF02321">
    <property type="entry name" value="OEP"/>
    <property type="match status" value="2"/>
</dbReference>
<accession>H7EHU6</accession>
<evidence type="ECO:0000313" key="11">
    <source>
        <dbReference type="Proteomes" id="UP000003571"/>
    </source>
</evidence>
<name>H7EHU6_9SPIR</name>
<dbReference type="GO" id="GO:0009279">
    <property type="term" value="C:cell outer membrane"/>
    <property type="evidence" value="ECO:0007669"/>
    <property type="project" value="UniProtKB-SubCell"/>
</dbReference>
<dbReference type="PATRIC" id="fig|907348.3.peg.375"/>
<dbReference type="RefSeq" id="WP_002702333.1">
    <property type="nucleotide sequence ID" value="NZ_AGRW01000030.1"/>
</dbReference>